<evidence type="ECO:0000256" key="6">
    <source>
        <dbReference type="PROSITE-ProRule" id="PRU00700"/>
    </source>
</evidence>
<dbReference type="InterPro" id="IPR017951">
    <property type="entry name" value="Urease_asu_c"/>
</dbReference>
<evidence type="ECO:0000256" key="2">
    <source>
        <dbReference type="ARBA" id="ARBA00004897"/>
    </source>
</evidence>
<dbReference type="GO" id="GO:0016151">
    <property type="term" value="F:nickel cation binding"/>
    <property type="evidence" value="ECO:0007669"/>
    <property type="project" value="UniProtKB-UniRule"/>
</dbReference>
<keyword evidence="5 6" id="KW-0378">Hydrolase</keyword>
<feature type="binding site" evidence="5">
    <location>
        <position position="119"/>
    </location>
    <ligand>
        <name>Ni(2+)</name>
        <dbReference type="ChEBI" id="CHEBI:49786"/>
        <label>2</label>
    </ligand>
</feature>
<dbReference type="InterPro" id="IPR011059">
    <property type="entry name" value="Metal-dep_hydrolase_composite"/>
</dbReference>
<dbReference type="HAMAP" id="MF_01953">
    <property type="entry name" value="Urease_alpha"/>
    <property type="match status" value="1"/>
</dbReference>
<dbReference type="InterPro" id="IPR050112">
    <property type="entry name" value="Urease_alpha_subunit"/>
</dbReference>
<keyword evidence="3 5" id="KW-0533">Nickel</keyword>
<evidence type="ECO:0000256" key="4">
    <source>
        <dbReference type="ARBA" id="ARBA00047778"/>
    </source>
</evidence>
<feature type="binding site" description="via carbamate group" evidence="5">
    <location>
        <position position="64"/>
    </location>
    <ligand>
        <name>Ni(2+)</name>
        <dbReference type="ChEBI" id="CHEBI:49786"/>
        <label>1</label>
    </ligand>
</feature>
<comment type="similarity">
    <text evidence="5 7">Belongs to the metallo-dependent hydrolases superfamily. Urease alpha subunit family.</text>
</comment>
<dbReference type="NCBIfam" id="NF009686">
    <property type="entry name" value="PRK13207.1"/>
    <property type="match status" value="1"/>
</dbReference>
<accession>A0A839RLF7</accession>
<comment type="catalytic activity">
    <reaction evidence="4 5">
        <text>urea + 2 H2O + H(+) = hydrogencarbonate + 2 NH4(+)</text>
        <dbReference type="Rhea" id="RHEA:20557"/>
        <dbReference type="ChEBI" id="CHEBI:15377"/>
        <dbReference type="ChEBI" id="CHEBI:15378"/>
        <dbReference type="ChEBI" id="CHEBI:16199"/>
        <dbReference type="ChEBI" id="CHEBI:17544"/>
        <dbReference type="ChEBI" id="CHEBI:28938"/>
        <dbReference type="EC" id="3.5.1.5"/>
    </reaction>
</comment>
<feature type="modified residue" description="N6-carboxylysine" evidence="5">
    <location>
        <position position="64"/>
    </location>
</feature>
<evidence type="ECO:0000256" key="7">
    <source>
        <dbReference type="RuleBase" id="RU004158"/>
    </source>
</evidence>
<evidence type="ECO:0000256" key="1">
    <source>
        <dbReference type="ARBA" id="ARBA00001948"/>
    </source>
</evidence>
<comment type="pathway">
    <text evidence="2 5">Nitrogen metabolism; urea degradation; CO(2) and NH(3) from urea (urease route): step 1/1.</text>
</comment>
<dbReference type="AlphaFoldDB" id="A0A839RLF7"/>
<comment type="caution">
    <text evidence="5">Lacks conserved residue(s) required for the propagation of feature annotation.</text>
</comment>
<feature type="active site" description="Proton donor" evidence="5 6">
    <location>
        <position position="167"/>
    </location>
</feature>
<keyword evidence="10" id="KW-1185">Reference proteome</keyword>
<dbReference type="PROSITE" id="PS00145">
    <property type="entry name" value="UREASE_2"/>
    <property type="match status" value="1"/>
</dbReference>
<dbReference type="InterPro" id="IPR032466">
    <property type="entry name" value="Metal_Hydrolase"/>
</dbReference>
<feature type="domain" description="Urease" evidence="8">
    <location>
        <begin position="1"/>
        <end position="413"/>
    </location>
</feature>
<dbReference type="UniPathway" id="UPA00258">
    <property type="reaction ID" value="UER00370"/>
</dbReference>
<protein>
    <recommendedName>
        <fullName evidence="5">Urease subunit alpha</fullName>
        <ecNumber evidence="5">3.5.1.5</ecNumber>
    </recommendedName>
    <alternativeName>
        <fullName evidence="5">Urea amidohydrolase subunit alpha</fullName>
    </alternativeName>
</protein>
<dbReference type="PANTHER" id="PTHR43440">
    <property type="entry name" value="UREASE"/>
    <property type="match status" value="1"/>
</dbReference>
<gene>
    <name evidence="5" type="primary">ureC</name>
    <name evidence="9" type="ORF">FHU29_001651</name>
</gene>
<comment type="subcellular location">
    <subcellularLocation>
        <location evidence="5 6">Cytoplasm</location>
    </subcellularLocation>
</comment>
<dbReference type="InterPro" id="IPR006680">
    <property type="entry name" value="Amidohydro-rel"/>
</dbReference>
<comment type="subunit">
    <text evidence="5">Heterotrimer of UreA (gamma), UreB (beta) and UreC (alpha) subunits. Three heterotrimers associate to form the active enzyme.</text>
</comment>
<name>A0A839RLF7_9ACTN</name>
<evidence type="ECO:0000256" key="3">
    <source>
        <dbReference type="ARBA" id="ARBA00022596"/>
    </source>
</evidence>
<dbReference type="SUPFAM" id="SSF51556">
    <property type="entry name" value="Metallo-dependent hydrolases"/>
    <property type="match status" value="1"/>
</dbReference>
<feature type="binding site" evidence="5 6">
    <location>
        <position position="66"/>
    </location>
    <ligand>
        <name>substrate</name>
    </ligand>
</feature>
<comment type="PTM">
    <text evidence="5">Carboxylation allows a single lysine to coordinate two nickel ions.</text>
</comment>
<organism evidence="9 10">
    <name type="scientific">Hoyosella altamirensis</name>
    <dbReference type="NCBI Taxonomy" id="616997"/>
    <lineage>
        <taxon>Bacteria</taxon>
        <taxon>Bacillati</taxon>
        <taxon>Actinomycetota</taxon>
        <taxon>Actinomycetes</taxon>
        <taxon>Mycobacteriales</taxon>
        <taxon>Hoyosellaceae</taxon>
        <taxon>Hoyosella</taxon>
    </lineage>
</organism>
<dbReference type="PANTHER" id="PTHR43440:SF1">
    <property type="entry name" value="UREASE"/>
    <property type="match status" value="1"/>
</dbReference>
<dbReference type="Proteomes" id="UP000567922">
    <property type="component" value="Unassembled WGS sequence"/>
</dbReference>
<dbReference type="InterPro" id="IPR005848">
    <property type="entry name" value="Urease_asu"/>
</dbReference>
<feature type="binding site" evidence="5">
    <location>
        <position position="93"/>
    </location>
    <ligand>
        <name>Ni(2+)</name>
        <dbReference type="ChEBI" id="CHEBI:49786"/>
        <label>2</label>
    </ligand>
</feature>
<evidence type="ECO:0000259" key="8">
    <source>
        <dbReference type="PROSITE" id="PS51368"/>
    </source>
</evidence>
<evidence type="ECO:0000313" key="10">
    <source>
        <dbReference type="Proteomes" id="UP000567922"/>
    </source>
</evidence>
<dbReference type="GO" id="GO:0009039">
    <property type="term" value="F:urease activity"/>
    <property type="evidence" value="ECO:0007669"/>
    <property type="project" value="UniProtKB-UniRule"/>
</dbReference>
<comment type="caution">
    <text evidence="9">The sequence shown here is derived from an EMBL/GenBank/DDBJ whole genome shotgun (WGS) entry which is preliminary data.</text>
</comment>
<dbReference type="SUPFAM" id="SSF51338">
    <property type="entry name" value="Composite domain of metallo-dependent hydrolases"/>
    <property type="match status" value="1"/>
</dbReference>
<dbReference type="Pfam" id="PF01979">
    <property type="entry name" value="Amidohydro_1"/>
    <property type="match status" value="1"/>
</dbReference>
<dbReference type="EMBL" id="JACHWS010000001">
    <property type="protein sequence ID" value="MBB3037217.1"/>
    <property type="molecule type" value="Genomic_DNA"/>
</dbReference>
<sequence length="413" mass="43733">MIGGGTGPAEGSKATTVTPGAWHLARMLEALDSSPMNFSLLGKGNTVSEDAMWEQIRAGASGLKLHEDWGSTPAAIDACLRVADASGIQVALHSDTLNEAGYVESTLGAIKGRSIHAYHTEGAGGGHAPDIITVASHPNVLPSSTNPTRPHTVNTVDEHLDMLMVCHHLSPSIPEDLAFAESRIRPSTIAAEDLLHDIGAISMIGSDSQAMGRVGEVIMRTWQTAHMMKKRRGALPGDGPADNNRVQRYIAKYTICPAVAHGLDGEIGSIEPGKLADLVLWDPAFFGVRPHAVVKGGAIAWAAMGDANASIPTPQPALPRPMFGAAPKVAAATSVHFVAPVALEDGLAERLACDRRLVAVKDTRTVGKADMPLNDARPSIEVDPDTFTVRIDGEVWNEQPAAELPMAQRYFLF</sequence>
<evidence type="ECO:0000313" key="9">
    <source>
        <dbReference type="EMBL" id="MBB3037217.1"/>
    </source>
</evidence>
<proteinExistence type="inferred from homology"/>
<dbReference type="GO" id="GO:0043419">
    <property type="term" value="P:urea catabolic process"/>
    <property type="evidence" value="ECO:0007669"/>
    <property type="project" value="UniProtKB-UniRule"/>
</dbReference>
<dbReference type="PROSITE" id="PS51368">
    <property type="entry name" value="UREASE_3"/>
    <property type="match status" value="1"/>
</dbReference>
<dbReference type="EC" id="3.5.1.5" evidence="5"/>
<dbReference type="PRINTS" id="PR01752">
    <property type="entry name" value="UREASE"/>
</dbReference>
<keyword evidence="5 6" id="KW-0963">Cytoplasm</keyword>
<reference evidence="9 10" key="1">
    <citation type="submission" date="2020-08" db="EMBL/GenBank/DDBJ databases">
        <title>Sequencing the genomes of 1000 actinobacteria strains.</title>
        <authorList>
            <person name="Klenk H.-P."/>
        </authorList>
    </citation>
    <scope>NUCLEOTIDE SEQUENCE [LARGE SCALE GENOMIC DNA]</scope>
    <source>
        <strain evidence="9 10">DSM 45258</strain>
    </source>
</reference>
<dbReference type="Gene3D" id="3.20.20.140">
    <property type="entry name" value="Metal-dependent hydrolases"/>
    <property type="match status" value="2"/>
</dbReference>
<evidence type="ECO:0000256" key="5">
    <source>
        <dbReference type="HAMAP-Rule" id="MF_01953"/>
    </source>
</evidence>
<dbReference type="InterPro" id="IPR017950">
    <property type="entry name" value="Urease_AS"/>
</dbReference>
<dbReference type="GO" id="GO:0005737">
    <property type="term" value="C:cytoplasm"/>
    <property type="evidence" value="ECO:0007669"/>
    <property type="project" value="UniProtKB-SubCell"/>
</dbReference>
<keyword evidence="5" id="KW-0479">Metal-binding</keyword>
<comment type="cofactor">
    <cofactor evidence="1">
        <name>Ni cation</name>
        <dbReference type="ChEBI" id="CHEBI:25516"/>
    </cofactor>
</comment>